<dbReference type="GO" id="GO:0006825">
    <property type="term" value="P:copper ion transport"/>
    <property type="evidence" value="ECO:0007669"/>
    <property type="project" value="InterPro"/>
</dbReference>
<evidence type="ECO:0000256" key="1">
    <source>
        <dbReference type="ARBA" id="ARBA00004196"/>
    </source>
</evidence>
<dbReference type="PANTHER" id="PTHR34820">
    <property type="entry name" value="INNER MEMBRANE PROTEIN YEBZ"/>
    <property type="match status" value="1"/>
</dbReference>
<dbReference type="GO" id="GO:0046688">
    <property type="term" value="P:response to copper ion"/>
    <property type="evidence" value="ECO:0007669"/>
    <property type="project" value="InterPro"/>
</dbReference>
<keyword evidence="6" id="KW-0812">Transmembrane</keyword>
<comment type="caution">
    <text evidence="9">The sequence shown here is derived from an EMBL/GenBank/DDBJ whole genome shotgun (WGS) entry which is preliminary data.</text>
</comment>
<feature type="compositionally biased region" description="Low complexity" evidence="5">
    <location>
        <begin position="160"/>
        <end position="181"/>
    </location>
</feature>
<dbReference type="InterPro" id="IPR014755">
    <property type="entry name" value="Cu-Rt/internalin_Ig-like"/>
</dbReference>
<dbReference type="PANTHER" id="PTHR34820:SF4">
    <property type="entry name" value="INNER MEMBRANE PROTEIN YEBZ"/>
    <property type="match status" value="1"/>
</dbReference>
<dbReference type="Pfam" id="PF04234">
    <property type="entry name" value="CopC"/>
    <property type="match status" value="1"/>
</dbReference>
<keyword evidence="6" id="KW-1133">Transmembrane helix</keyword>
<dbReference type="AlphaFoldDB" id="A0A2A9E7T9"/>
<keyword evidence="3 7" id="KW-0732">Signal</keyword>
<dbReference type="InterPro" id="IPR006311">
    <property type="entry name" value="TAT_signal"/>
</dbReference>
<evidence type="ECO:0000256" key="2">
    <source>
        <dbReference type="ARBA" id="ARBA00022723"/>
    </source>
</evidence>
<dbReference type="PROSITE" id="PS51318">
    <property type="entry name" value="TAT"/>
    <property type="match status" value="1"/>
</dbReference>
<gene>
    <name evidence="9" type="ORF">ATL42_2855</name>
</gene>
<dbReference type="InterPro" id="IPR007348">
    <property type="entry name" value="CopC_dom"/>
</dbReference>
<feature type="region of interest" description="Disordered" evidence="5">
    <location>
        <begin position="130"/>
        <end position="181"/>
    </location>
</feature>
<feature type="domain" description="CopC" evidence="8">
    <location>
        <begin position="33"/>
        <end position="126"/>
    </location>
</feature>
<evidence type="ECO:0000313" key="10">
    <source>
        <dbReference type="Proteomes" id="UP000225548"/>
    </source>
</evidence>
<evidence type="ECO:0000256" key="7">
    <source>
        <dbReference type="SAM" id="SignalP"/>
    </source>
</evidence>
<evidence type="ECO:0000256" key="4">
    <source>
        <dbReference type="ARBA" id="ARBA00023008"/>
    </source>
</evidence>
<comment type="subcellular location">
    <subcellularLocation>
        <location evidence="1">Cell envelope</location>
    </subcellularLocation>
</comment>
<dbReference type="GO" id="GO:0030313">
    <property type="term" value="C:cell envelope"/>
    <property type="evidence" value="ECO:0007669"/>
    <property type="project" value="UniProtKB-SubCell"/>
</dbReference>
<accession>A0A2A9E7T9</accession>
<feature type="signal peptide" evidence="7">
    <location>
        <begin position="1"/>
        <end position="32"/>
    </location>
</feature>
<dbReference type="Proteomes" id="UP000225548">
    <property type="component" value="Unassembled WGS sequence"/>
</dbReference>
<dbReference type="RefSeq" id="WP_098455880.1">
    <property type="nucleotide sequence ID" value="NZ_PDJG01000001.1"/>
</dbReference>
<dbReference type="GO" id="GO:0005507">
    <property type="term" value="F:copper ion binding"/>
    <property type="evidence" value="ECO:0007669"/>
    <property type="project" value="InterPro"/>
</dbReference>
<name>A0A2A9E7T9_9MICO</name>
<dbReference type="InterPro" id="IPR014756">
    <property type="entry name" value="Ig_E-set"/>
</dbReference>
<evidence type="ECO:0000259" key="8">
    <source>
        <dbReference type="Pfam" id="PF04234"/>
    </source>
</evidence>
<reference evidence="9 10" key="1">
    <citation type="submission" date="2017-10" db="EMBL/GenBank/DDBJ databases">
        <title>Sequencing the genomes of 1000 actinobacteria strains.</title>
        <authorList>
            <person name="Klenk H.-P."/>
        </authorList>
    </citation>
    <scope>NUCLEOTIDE SEQUENCE [LARGE SCALE GENOMIC DNA]</scope>
    <source>
        <strain evidence="9 10">DSM 18966</strain>
    </source>
</reference>
<proteinExistence type="predicted"/>
<dbReference type="InterPro" id="IPR032694">
    <property type="entry name" value="CopC/D"/>
</dbReference>
<protein>
    <recommendedName>
        <fullName evidence="8">CopC domain-containing protein</fullName>
    </recommendedName>
</protein>
<dbReference type="GO" id="GO:0005886">
    <property type="term" value="C:plasma membrane"/>
    <property type="evidence" value="ECO:0007669"/>
    <property type="project" value="TreeGrafter"/>
</dbReference>
<sequence>MTVHPPRAALRTAGTGALLAFLVTVGAPSASAHDELLDSSPGEGEHLDVAPTYVTLTFSDDILTIGPAVIVTDDSGATWTDGDPTIEDADLVVPLADDIPDGSYEVRWRVVSADGHPISGVVPFTVGDAQAAGTTGTTDTAPPSATAPDAEGSAPDTEASEAPSADAAASTTTDTSTSPSWVRPVVVGAAGALVATALFWGVPRLVRRRPPNQPGDPS</sequence>
<dbReference type="OrthoDB" id="5242236at2"/>
<dbReference type="SUPFAM" id="SSF81296">
    <property type="entry name" value="E set domains"/>
    <property type="match status" value="1"/>
</dbReference>
<evidence type="ECO:0000256" key="6">
    <source>
        <dbReference type="SAM" id="Phobius"/>
    </source>
</evidence>
<organism evidence="9 10">
    <name type="scientific">Sanguibacter antarcticus</name>
    <dbReference type="NCBI Taxonomy" id="372484"/>
    <lineage>
        <taxon>Bacteria</taxon>
        <taxon>Bacillati</taxon>
        <taxon>Actinomycetota</taxon>
        <taxon>Actinomycetes</taxon>
        <taxon>Micrococcales</taxon>
        <taxon>Sanguibacteraceae</taxon>
        <taxon>Sanguibacter</taxon>
    </lineage>
</organism>
<dbReference type="EMBL" id="PDJG01000001">
    <property type="protein sequence ID" value="PFG34924.1"/>
    <property type="molecule type" value="Genomic_DNA"/>
</dbReference>
<evidence type="ECO:0000256" key="5">
    <source>
        <dbReference type="SAM" id="MobiDB-lite"/>
    </source>
</evidence>
<feature type="transmembrane region" description="Helical" evidence="6">
    <location>
        <begin position="181"/>
        <end position="202"/>
    </location>
</feature>
<dbReference type="GO" id="GO:0042597">
    <property type="term" value="C:periplasmic space"/>
    <property type="evidence" value="ECO:0007669"/>
    <property type="project" value="InterPro"/>
</dbReference>
<keyword evidence="10" id="KW-1185">Reference proteome</keyword>
<feature type="compositionally biased region" description="Low complexity" evidence="5">
    <location>
        <begin position="130"/>
        <end position="150"/>
    </location>
</feature>
<keyword evidence="2" id="KW-0479">Metal-binding</keyword>
<evidence type="ECO:0000256" key="3">
    <source>
        <dbReference type="ARBA" id="ARBA00022729"/>
    </source>
</evidence>
<keyword evidence="6" id="KW-0472">Membrane</keyword>
<dbReference type="Gene3D" id="2.60.40.1220">
    <property type="match status" value="1"/>
</dbReference>
<feature type="chain" id="PRO_5013196664" description="CopC domain-containing protein" evidence="7">
    <location>
        <begin position="33"/>
        <end position="218"/>
    </location>
</feature>
<keyword evidence="4" id="KW-0186">Copper</keyword>
<evidence type="ECO:0000313" key="9">
    <source>
        <dbReference type="EMBL" id="PFG34924.1"/>
    </source>
</evidence>